<reference evidence="2 3" key="1">
    <citation type="submission" date="2020-08" db="EMBL/GenBank/DDBJ databases">
        <authorList>
            <person name="Koutsovoulos G."/>
            <person name="Danchin GJ E."/>
        </authorList>
    </citation>
    <scope>NUCLEOTIDE SEQUENCE [LARGE SCALE GENOMIC DNA]</scope>
</reference>
<dbReference type="InterPro" id="IPR050879">
    <property type="entry name" value="Acyltransferase_3"/>
</dbReference>
<evidence type="ECO:0000256" key="1">
    <source>
        <dbReference type="SAM" id="Phobius"/>
    </source>
</evidence>
<comment type="caution">
    <text evidence="2">The sequence shown here is derived from an EMBL/GenBank/DDBJ whole genome shotgun (WGS) entry which is preliminary data.</text>
</comment>
<keyword evidence="1" id="KW-1133">Transmembrane helix</keyword>
<dbReference type="Proteomes" id="UP000580250">
    <property type="component" value="Unassembled WGS sequence"/>
</dbReference>
<feature type="transmembrane region" description="Helical" evidence="1">
    <location>
        <begin position="42"/>
        <end position="62"/>
    </location>
</feature>
<accession>A0A6V7Y4I5</accession>
<name>A0A6V7Y4I5_MELEN</name>
<proteinExistence type="predicted"/>
<dbReference type="OrthoDB" id="92766at2759"/>
<organism evidence="2 3">
    <name type="scientific">Meloidogyne enterolobii</name>
    <name type="common">Root-knot nematode worm</name>
    <name type="synonym">Meloidogyne mayaguensis</name>
    <dbReference type="NCBI Taxonomy" id="390850"/>
    <lineage>
        <taxon>Eukaryota</taxon>
        <taxon>Metazoa</taxon>
        <taxon>Ecdysozoa</taxon>
        <taxon>Nematoda</taxon>
        <taxon>Chromadorea</taxon>
        <taxon>Rhabditida</taxon>
        <taxon>Tylenchina</taxon>
        <taxon>Tylenchomorpha</taxon>
        <taxon>Tylenchoidea</taxon>
        <taxon>Meloidogynidae</taxon>
        <taxon>Meloidogyninae</taxon>
        <taxon>Meloidogyne</taxon>
    </lineage>
</organism>
<dbReference type="GO" id="GO:0000271">
    <property type="term" value="P:polysaccharide biosynthetic process"/>
    <property type="evidence" value="ECO:0007669"/>
    <property type="project" value="TreeGrafter"/>
</dbReference>
<dbReference type="PANTHER" id="PTHR23028:SF53">
    <property type="entry name" value="ACYL_TRANSF_3 DOMAIN-CONTAINING PROTEIN"/>
    <property type="match status" value="1"/>
</dbReference>
<protein>
    <submittedName>
        <fullName evidence="2">Uncharacterized protein</fullName>
    </submittedName>
</protein>
<keyword evidence="1" id="KW-0812">Transmembrane</keyword>
<keyword evidence="1" id="KW-0472">Membrane</keyword>
<sequence>MYIILSFFAISGHLITKCLINIGTNVQFSNEILNFYKNRIKRIVPIYLLIIFTTASFVRILMNETDFKRTTETYYWTLGFAMNIKVAFFNPTPDSVCILFYRC</sequence>
<dbReference type="GO" id="GO:0016020">
    <property type="term" value="C:membrane"/>
    <property type="evidence" value="ECO:0007669"/>
    <property type="project" value="TreeGrafter"/>
</dbReference>
<dbReference type="EMBL" id="CAJEWN010003117">
    <property type="protein sequence ID" value="CAD2206573.1"/>
    <property type="molecule type" value="Genomic_DNA"/>
</dbReference>
<evidence type="ECO:0000313" key="3">
    <source>
        <dbReference type="Proteomes" id="UP000580250"/>
    </source>
</evidence>
<gene>
    <name evidence="2" type="ORF">MENT_LOCUS60453</name>
</gene>
<dbReference type="AlphaFoldDB" id="A0A6V7Y4I5"/>
<evidence type="ECO:0000313" key="2">
    <source>
        <dbReference type="EMBL" id="CAD2206573.1"/>
    </source>
</evidence>
<dbReference type="PANTHER" id="PTHR23028">
    <property type="entry name" value="ACETYLTRANSFERASE"/>
    <property type="match status" value="1"/>
</dbReference>